<dbReference type="Proteomes" id="UP000005580">
    <property type="component" value="Unassembled WGS sequence"/>
</dbReference>
<dbReference type="eggNOG" id="COG0810">
    <property type="taxonomic scope" value="Bacteria"/>
</dbReference>
<dbReference type="HOGENOM" id="CLU_2918897_0_0_10"/>
<dbReference type="GO" id="GO:0016020">
    <property type="term" value="C:membrane"/>
    <property type="evidence" value="ECO:0007669"/>
    <property type="project" value="UniProtKB-SubCell"/>
</dbReference>
<keyword evidence="2" id="KW-0812">Transmembrane</keyword>
<evidence type="ECO:0000256" key="3">
    <source>
        <dbReference type="ARBA" id="ARBA00022989"/>
    </source>
</evidence>
<evidence type="ECO:0000313" key="7">
    <source>
        <dbReference type="Proteomes" id="UP000005580"/>
    </source>
</evidence>
<evidence type="ECO:0000256" key="1">
    <source>
        <dbReference type="ARBA" id="ARBA00004167"/>
    </source>
</evidence>
<gene>
    <name evidence="6" type="ORF">HMPREF0663_12150</name>
</gene>
<organism evidence="6 7">
    <name type="scientific">Hoylesella oralis ATCC 33269</name>
    <dbReference type="NCBI Taxonomy" id="873533"/>
    <lineage>
        <taxon>Bacteria</taxon>
        <taxon>Pseudomonadati</taxon>
        <taxon>Bacteroidota</taxon>
        <taxon>Bacteroidia</taxon>
        <taxon>Bacteroidales</taxon>
        <taxon>Prevotellaceae</taxon>
        <taxon>Hoylesella</taxon>
    </lineage>
</organism>
<evidence type="ECO:0000313" key="6">
    <source>
        <dbReference type="EMBL" id="EFZ36083.1"/>
    </source>
</evidence>
<dbReference type="SUPFAM" id="SSF74653">
    <property type="entry name" value="TolA/TonB C-terminal domain"/>
    <property type="match status" value="1"/>
</dbReference>
<sequence length="61" mass="7028">MLIFVTEDGLLSNVIIVRSVTPAFDKEALRIVRSMSRRMPGTQNCKVVRVKYNIPINFRAY</sequence>
<comment type="caution">
    <text evidence="6">The sequence shown here is derived from an EMBL/GenBank/DDBJ whole genome shotgun (WGS) entry which is preliminary data.</text>
</comment>
<dbReference type="AlphaFoldDB" id="E7RS82"/>
<dbReference type="Pfam" id="PF03544">
    <property type="entry name" value="TonB_C"/>
    <property type="match status" value="1"/>
</dbReference>
<keyword evidence="3" id="KW-1133">Transmembrane helix</keyword>
<dbReference type="InterPro" id="IPR006260">
    <property type="entry name" value="TonB/TolA_C"/>
</dbReference>
<keyword evidence="7" id="KW-1185">Reference proteome</keyword>
<dbReference type="RefSeq" id="WP_004370364.1">
    <property type="nucleotide sequence ID" value="NZ_GL833119.1"/>
</dbReference>
<proteinExistence type="predicted"/>
<protein>
    <submittedName>
        <fullName evidence="6">TonB family domain protein</fullName>
    </submittedName>
</protein>
<reference evidence="6" key="1">
    <citation type="submission" date="2011-01" db="EMBL/GenBank/DDBJ databases">
        <authorList>
            <person name="Muzny D."/>
            <person name="Qin X."/>
            <person name="Buhay C."/>
            <person name="Dugan-Rocha S."/>
            <person name="Ding Y."/>
            <person name="Chen G."/>
            <person name="Hawes A."/>
            <person name="Holder M."/>
            <person name="Jhangiani S."/>
            <person name="Johnson A."/>
            <person name="Khan Z."/>
            <person name="Li Z."/>
            <person name="Liu W."/>
            <person name="Liu X."/>
            <person name="Perez L."/>
            <person name="Shen H."/>
            <person name="Wang Q."/>
            <person name="Watt J."/>
            <person name="Xi L."/>
            <person name="Xin Y."/>
            <person name="Zhou J."/>
            <person name="Deng J."/>
            <person name="Jiang H."/>
            <person name="Liu Y."/>
            <person name="Qu J."/>
            <person name="Song X.-Z."/>
            <person name="Zhang L."/>
            <person name="Villasana D."/>
            <person name="Johnson A."/>
            <person name="Liu J."/>
            <person name="Liyanage D."/>
            <person name="Lorensuhewa L."/>
            <person name="Robinson T."/>
            <person name="Song A."/>
            <person name="Song B.-B."/>
            <person name="Dinh H."/>
            <person name="Thornton R."/>
            <person name="Coyle M."/>
            <person name="Francisco L."/>
            <person name="Jackson L."/>
            <person name="Javaid M."/>
            <person name="Korchina V."/>
            <person name="Kovar C."/>
            <person name="Mata R."/>
            <person name="Mathew T."/>
            <person name="Ngo R."/>
            <person name="Nguyen L."/>
            <person name="Nguyen N."/>
            <person name="Okwuonu G."/>
            <person name="Ongeri F."/>
            <person name="Pham C."/>
            <person name="Simmons D."/>
            <person name="Wilczek-Boney K."/>
            <person name="Hale W."/>
            <person name="Jakkamsetti A."/>
            <person name="Pham P."/>
            <person name="Ruth R."/>
            <person name="San Lucas F."/>
            <person name="Warren J."/>
            <person name="Zhang J."/>
            <person name="Zhao Z."/>
            <person name="Zhou C."/>
            <person name="Zhu D."/>
            <person name="Lee S."/>
            <person name="Bess C."/>
            <person name="Blankenburg K."/>
            <person name="Forbes L."/>
            <person name="Fu Q."/>
            <person name="Gubbala S."/>
            <person name="Hirani K."/>
            <person name="Jayaseelan J.C."/>
            <person name="Lara F."/>
            <person name="Munidasa M."/>
            <person name="Palculict T."/>
            <person name="Patil S."/>
            <person name="Pu L.-L."/>
            <person name="Saada N."/>
            <person name="Tang L."/>
            <person name="Weissenberger G."/>
            <person name="Zhu Y."/>
            <person name="Hemphill L."/>
            <person name="Shang Y."/>
            <person name="Youmans B."/>
            <person name="Ayvaz T."/>
            <person name="Ross M."/>
            <person name="Santibanez J."/>
            <person name="Aqrawi P."/>
            <person name="Gross S."/>
            <person name="Joshi V."/>
            <person name="Fowler G."/>
            <person name="Nazareth L."/>
            <person name="Reid J."/>
            <person name="Worley K."/>
            <person name="Petrosino J."/>
            <person name="Highlander S."/>
            <person name="Gibbs R."/>
        </authorList>
    </citation>
    <scope>NUCLEOTIDE SEQUENCE [LARGE SCALE GENOMIC DNA]</scope>
    <source>
        <strain evidence="6">ATCC 33269</strain>
    </source>
</reference>
<name>E7RS82_9BACT</name>
<dbReference type="NCBIfam" id="TIGR01352">
    <property type="entry name" value="tonB_Cterm"/>
    <property type="match status" value="1"/>
</dbReference>
<dbReference type="Gene3D" id="3.30.1150.10">
    <property type="match status" value="1"/>
</dbReference>
<accession>E7RS82</accession>
<comment type="subcellular location">
    <subcellularLocation>
        <location evidence="1">Membrane</location>
        <topology evidence="1">Single-pass membrane protein</topology>
    </subcellularLocation>
</comment>
<dbReference type="GO" id="GO:0055085">
    <property type="term" value="P:transmembrane transport"/>
    <property type="evidence" value="ECO:0007669"/>
    <property type="project" value="InterPro"/>
</dbReference>
<evidence type="ECO:0000259" key="5">
    <source>
        <dbReference type="Pfam" id="PF03544"/>
    </source>
</evidence>
<evidence type="ECO:0000256" key="4">
    <source>
        <dbReference type="ARBA" id="ARBA00023136"/>
    </source>
</evidence>
<feature type="domain" description="TonB C-terminal" evidence="5">
    <location>
        <begin position="5"/>
        <end position="59"/>
    </location>
</feature>
<evidence type="ECO:0000256" key="2">
    <source>
        <dbReference type="ARBA" id="ARBA00022692"/>
    </source>
</evidence>
<keyword evidence="4" id="KW-0472">Membrane</keyword>
<dbReference type="InterPro" id="IPR037682">
    <property type="entry name" value="TonB_C"/>
</dbReference>
<dbReference type="EMBL" id="AEPE02000006">
    <property type="protein sequence ID" value="EFZ36083.1"/>
    <property type="molecule type" value="Genomic_DNA"/>
</dbReference>